<protein>
    <submittedName>
        <fullName evidence="1">Uncharacterized protein</fullName>
    </submittedName>
</protein>
<sequence>MLEVVTGAWSIASAIRRLRRRLAGLPVRGVSITWHGGGAVRGDIVWLREEGFWWRHDNLRHPGRHSLMFGHAPQIPSLSESATCEINLPAKGADRRLAGALVRDDAGHLYLAHSGKIGGGRAGRHRQAFRAFLAGASWRAVRWPDGRQGELLLIAPIEGPRLVRQIGRFVQAVHRYKQQDGDGDALPLPAAWVAPQDAGLVDLEPPAAACDRGLLLDALGEALVRHGLAGNAPPLFAADGHDRRVIELVTETSAAALEHRLGRLLLRNAQAGAAAQPVLVVPDAAASTLAALSQHGVTLVRYRWRGARPVFVGLEAALG</sequence>
<evidence type="ECO:0000313" key="1">
    <source>
        <dbReference type="EMBL" id="TXL71720.1"/>
    </source>
</evidence>
<dbReference type="AlphaFoldDB" id="A0A5C8PDQ1"/>
<dbReference type="Proteomes" id="UP000321638">
    <property type="component" value="Unassembled WGS sequence"/>
</dbReference>
<proteinExistence type="predicted"/>
<comment type="caution">
    <text evidence="1">The sequence shown here is derived from an EMBL/GenBank/DDBJ whole genome shotgun (WGS) entry which is preliminary data.</text>
</comment>
<accession>A0A5C8PDQ1</accession>
<gene>
    <name evidence="1" type="ORF">FHP25_28950</name>
</gene>
<dbReference type="OrthoDB" id="7374681at2"/>
<name>A0A5C8PDQ1_9HYPH</name>
<evidence type="ECO:0000313" key="2">
    <source>
        <dbReference type="Proteomes" id="UP000321638"/>
    </source>
</evidence>
<organism evidence="1 2">
    <name type="scientific">Vineibacter terrae</name>
    <dbReference type="NCBI Taxonomy" id="2586908"/>
    <lineage>
        <taxon>Bacteria</taxon>
        <taxon>Pseudomonadati</taxon>
        <taxon>Pseudomonadota</taxon>
        <taxon>Alphaproteobacteria</taxon>
        <taxon>Hyphomicrobiales</taxon>
        <taxon>Vineibacter</taxon>
    </lineage>
</organism>
<reference evidence="1 2" key="1">
    <citation type="submission" date="2019-06" db="EMBL/GenBank/DDBJ databases">
        <title>New taxonomy in bacterial strain CC-CFT640, isolated from vineyard.</title>
        <authorList>
            <person name="Lin S.-Y."/>
            <person name="Tsai C.-F."/>
            <person name="Young C.-C."/>
        </authorList>
    </citation>
    <scope>NUCLEOTIDE SEQUENCE [LARGE SCALE GENOMIC DNA]</scope>
    <source>
        <strain evidence="1 2">CC-CFT640</strain>
    </source>
</reference>
<dbReference type="EMBL" id="VDUZ01000040">
    <property type="protein sequence ID" value="TXL71720.1"/>
    <property type="molecule type" value="Genomic_DNA"/>
</dbReference>
<keyword evidence="2" id="KW-1185">Reference proteome</keyword>
<dbReference type="RefSeq" id="WP_147850479.1">
    <property type="nucleotide sequence ID" value="NZ_VDUZ01000040.1"/>
</dbReference>